<evidence type="ECO:0000313" key="2">
    <source>
        <dbReference type="EMBL" id="GAA4900682.1"/>
    </source>
</evidence>
<dbReference type="InterPro" id="IPR051200">
    <property type="entry name" value="Host-pathogen_enzymatic-act"/>
</dbReference>
<evidence type="ECO:0000256" key="1">
    <source>
        <dbReference type="SAM" id="SignalP"/>
    </source>
</evidence>
<accession>A0ABP9FFK0</accession>
<dbReference type="SUPFAM" id="SSF63825">
    <property type="entry name" value="YWTD domain"/>
    <property type="match status" value="1"/>
</dbReference>
<proteinExistence type="predicted"/>
<organism evidence="2 3">
    <name type="scientific">Flaviramulus aquimarinus</name>
    <dbReference type="NCBI Taxonomy" id="1170456"/>
    <lineage>
        <taxon>Bacteria</taxon>
        <taxon>Pseudomonadati</taxon>
        <taxon>Bacteroidota</taxon>
        <taxon>Flavobacteriia</taxon>
        <taxon>Flavobacteriales</taxon>
        <taxon>Flavobacteriaceae</taxon>
        <taxon>Flaviramulus</taxon>
    </lineage>
</organism>
<dbReference type="EMBL" id="BAABJH010000007">
    <property type="protein sequence ID" value="GAA4900682.1"/>
    <property type="molecule type" value="Genomic_DNA"/>
</dbReference>
<evidence type="ECO:0000313" key="3">
    <source>
        <dbReference type="Proteomes" id="UP001500433"/>
    </source>
</evidence>
<sequence>MNFKRITVLLLTITFIFTSCSSDDDANIPVPKGDYENGILISHEGNFGQGNASVSFVSYDLDTVENNLFNTINGSLLGDTAQSVAFYNDLAYIVLNVSNTIEIVNRYTFESVATINSGLSNPRYIAFSNEKGYVTNWGDGGNAADDYVAIINLSTNTLEANSISVVEGPEEIIATGNTIYVAQQGGFSQNDKVSVIDTTTDTVTATITVGDVPNSLQFDTSGNLWVLCGGKPSWTGSETAGKLFKINTANNDTTSIDFATTEHPNFLSVENDNIYYLLGGAVYKMAASSTVLPNASEITGLNLYNMNVNNGILYGVDAGDFTSNGTVTSYDLSTNTLINTATVNIIPGGIYFN</sequence>
<name>A0ABP9FFK0_9FLAO</name>
<dbReference type="Gene3D" id="2.130.10.10">
    <property type="entry name" value="YVTN repeat-like/Quinoprotein amine dehydrogenase"/>
    <property type="match status" value="1"/>
</dbReference>
<dbReference type="NCBIfam" id="TIGR02276">
    <property type="entry name" value="beta_rpt_yvtn"/>
    <property type="match status" value="1"/>
</dbReference>
<evidence type="ECO:0008006" key="4">
    <source>
        <dbReference type="Google" id="ProtNLM"/>
    </source>
</evidence>
<dbReference type="InterPro" id="IPR031815">
    <property type="entry name" value="DUF5074"/>
</dbReference>
<dbReference type="SUPFAM" id="SSF63829">
    <property type="entry name" value="Calcium-dependent phosphotriesterase"/>
    <property type="match status" value="1"/>
</dbReference>
<dbReference type="RefSeq" id="WP_345274780.1">
    <property type="nucleotide sequence ID" value="NZ_BAABJH010000007.1"/>
</dbReference>
<dbReference type="PANTHER" id="PTHR47197:SF3">
    <property type="entry name" value="DIHYDRO-HEME D1 DEHYDROGENASE"/>
    <property type="match status" value="1"/>
</dbReference>
<dbReference type="PANTHER" id="PTHR47197">
    <property type="entry name" value="PROTEIN NIRF"/>
    <property type="match status" value="1"/>
</dbReference>
<gene>
    <name evidence="2" type="ORF">GCM10023311_27920</name>
</gene>
<dbReference type="Pfam" id="PF16819">
    <property type="entry name" value="DUF5074"/>
    <property type="match status" value="1"/>
</dbReference>
<protein>
    <recommendedName>
        <fullName evidence="4">40-residue YVTN family beta-propeller repeat-containing protein</fullName>
    </recommendedName>
</protein>
<comment type="caution">
    <text evidence="2">The sequence shown here is derived from an EMBL/GenBank/DDBJ whole genome shotgun (WGS) entry which is preliminary data.</text>
</comment>
<keyword evidence="1" id="KW-0732">Signal</keyword>
<dbReference type="PROSITE" id="PS51257">
    <property type="entry name" value="PROKAR_LIPOPROTEIN"/>
    <property type="match status" value="1"/>
</dbReference>
<dbReference type="InterPro" id="IPR015943">
    <property type="entry name" value="WD40/YVTN_repeat-like_dom_sf"/>
</dbReference>
<keyword evidence="3" id="KW-1185">Reference proteome</keyword>
<feature type="signal peptide" evidence="1">
    <location>
        <begin position="1"/>
        <end position="21"/>
    </location>
</feature>
<feature type="chain" id="PRO_5046218321" description="40-residue YVTN family beta-propeller repeat-containing protein" evidence="1">
    <location>
        <begin position="22"/>
        <end position="353"/>
    </location>
</feature>
<reference evidence="3" key="1">
    <citation type="journal article" date="2019" name="Int. J. Syst. Evol. Microbiol.">
        <title>The Global Catalogue of Microorganisms (GCM) 10K type strain sequencing project: providing services to taxonomists for standard genome sequencing and annotation.</title>
        <authorList>
            <consortium name="The Broad Institute Genomics Platform"/>
            <consortium name="The Broad Institute Genome Sequencing Center for Infectious Disease"/>
            <person name="Wu L."/>
            <person name="Ma J."/>
        </authorList>
    </citation>
    <scope>NUCLEOTIDE SEQUENCE [LARGE SCALE GENOMIC DNA]</scope>
    <source>
        <strain evidence="3">JCM 18274</strain>
    </source>
</reference>
<dbReference type="InterPro" id="IPR011964">
    <property type="entry name" value="YVTN_b-propeller_repeat"/>
</dbReference>
<dbReference type="Proteomes" id="UP001500433">
    <property type="component" value="Unassembled WGS sequence"/>
</dbReference>